<dbReference type="RefSeq" id="WP_179755691.1">
    <property type="nucleotide sequence ID" value="NZ_BAAAGN010000015.1"/>
</dbReference>
<comment type="caution">
    <text evidence="2">The sequence shown here is derived from an EMBL/GenBank/DDBJ whole genome shotgun (WGS) entry which is preliminary data.</text>
</comment>
<dbReference type="AlphaFoldDB" id="A0A7Y9DR64"/>
<sequence length="224" mass="23802">MSEDTAPGADLGMITGLPLAAALEALLASLEPVRVTRHHRRPSRRPLGQQGRWPGPDPLSQRLGLTVPTLSALRERGQLEVFGPHPDEVRPVHELAAGESAAVSVAYVPHESVLDLPVEQALEAGATCVGVRYGHGHPWPPLVATPRTRRDPASGDFTVIDVQGQLVGVQHLWWSRTRMTWAVRGGADGGVDGGYDVEVLTGLTPLAAVRLLVSCNLFSAHGAA</sequence>
<protein>
    <submittedName>
        <fullName evidence="2">Uncharacterized protein</fullName>
    </submittedName>
</protein>
<proteinExistence type="predicted"/>
<dbReference type="EMBL" id="JACCBB010000001">
    <property type="protein sequence ID" value="NYD24961.1"/>
    <property type="molecule type" value="Genomic_DNA"/>
</dbReference>
<gene>
    <name evidence="2" type="ORF">BJ968_004501</name>
</gene>
<dbReference type="Proteomes" id="UP000521922">
    <property type="component" value="Unassembled WGS sequence"/>
</dbReference>
<evidence type="ECO:0000313" key="3">
    <source>
        <dbReference type="Proteomes" id="UP000521922"/>
    </source>
</evidence>
<evidence type="ECO:0000313" key="2">
    <source>
        <dbReference type="EMBL" id="NYD24961.1"/>
    </source>
</evidence>
<evidence type="ECO:0000256" key="1">
    <source>
        <dbReference type="SAM" id="MobiDB-lite"/>
    </source>
</evidence>
<accession>A0A7Y9DR64</accession>
<name>A0A7Y9DR64_9ACTN</name>
<reference evidence="2 3" key="1">
    <citation type="submission" date="2020-07" db="EMBL/GenBank/DDBJ databases">
        <title>Sequencing the genomes of 1000 actinobacteria strains.</title>
        <authorList>
            <person name="Klenk H.-P."/>
        </authorList>
    </citation>
    <scope>NUCLEOTIDE SEQUENCE [LARGE SCALE GENOMIC DNA]</scope>
    <source>
        <strain evidence="2 3">DSM 7487</strain>
    </source>
</reference>
<organism evidence="2 3">
    <name type="scientific">Kineococcus aurantiacus</name>
    <dbReference type="NCBI Taxonomy" id="37633"/>
    <lineage>
        <taxon>Bacteria</taxon>
        <taxon>Bacillati</taxon>
        <taxon>Actinomycetota</taxon>
        <taxon>Actinomycetes</taxon>
        <taxon>Kineosporiales</taxon>
        <taxon>Kineosporiaceae</taxon>
        <taxon>Kineococcus</taxon>
    </lineage>
</organism>
<keyword evidence="3" id="KW-1185">Reference proteome</keyword>
<feature type="compositionally biased region" description="Basic residues" evidence="1">
    <location>
        <begin position="35"/>
        <end position="44"/>
    </location>
</feature>
<feature type="region of interest" description="Disordered" evidence="1">
    <location>
        <begin position="35"/>
        <end position="61"/>
    </location>
</feature>